<dbReference type="Proteomes" id="UP000274822">
    <property type="component" value="Unassembled WGS sequence"/>
</dbReference>
<keyword evidence="1" id="KW-0853">WD repeat</keyword>
<dbReference type="InterPro" id="IPR015943">
    <property type="entry name" value="WD40/YVTN_repeat-like_dom_sf"/>
</dbReference>
<dbReference type="PANTHER" id="PTHR45903:SF1">
    <property type="entry name" value="GLUTAMATE-RICH WD REPEAT-CONTAINING PROTEIN 1"/>
    <property type="match status" value="1"/>
</dbReference>
<organism evidence="5 6">
    <name type="scientific">Jimgerdemannia flammicorona</name>
    <dbReference type="NCBI Taxonomy" id="994334"/>
    <lineage>
        <taxon>Eukaryota</taxon>
        <taxon>Fungi</taxon>
        <taxon>Fungi incertae sedis</taxon>
        <taxon>Mucoromycota</taxon>
        <taxon>Mucoromycotina</taxon>
        <taxon>Endogonomycetes</taxon>
        <taxon>Endogonales</taxon>
        <taxon>Endogonaceae</taxon>
        <taxon>Jimgerdemannia</taxon>
    </lineage>
</organism>
<reference evidence="5 6" key="1">
    <citation type="journal article" date="2018" name="New Phytol.">
        <title>Phylogenomics of Endogonaceae and evolution of mycorrhizas within Mucoromycota.</title>
        <authorList>
            <person name="Chang Y."/>
            <person name="Desiro A."/>
            <person name="Na H."/>
            <person name="Sandor L."/>
            <person name="Lipzen A."/>
            <person name="Clum A."/>
            <person name="Barry K."/>
            <person name="Grigoriev I.V."/>
            <person name="Martin F.M."/>
            <person name="Stajich J.E."/>
            <person name="Smith M.E."/>
            <person name="Bonito G."/>
            <person name="Spatafora J.W."/>
        </authorList>
    </citation>
    <scope>NUCLEOTIDE SEQUENCE [LARGE SCALE GENOMIC DNA]</scope>
    <source>
        <strain evidence="5 6">AD002</strain>
    </source>
</reference>
<evidence type="ECO:0000256" key="3">
    <source>
        <dbReference type="SAM" id="MobiDB-lite"/>
    </source>
</evidence>
<evidence type="ECO:0000313" key="6">
    <source>
        <dbReference type="Proteomes" id="UP000274822"/>
    </source>
</evidence>
<comment type="caution">
    <text evidence="5">The sequence shown here is derived from an EMBL/GenBank/DDBJ whole genome shotgun (WGS) entry which is preliminary data.</text>
</comment>
<feature type="region of interest" description="Disordered" evidence="3">
    <location>
        <begin position="1"/>
        <end position="25"/>
    </location>
</feature>
<dbReference type="InterPro" id="IPR051972">
    <property type="entry name" value="Glutamate-rich_WD_repeat"/>
</dbReference>
<keyword evidence="6" id="KW-1185">Reference proteome</keyword>
<proteinExistence type="predicted"/>
<dbReference type="EMBL" id="RBNJ01008353">
    <property type="protein sequence ID" value="RUS27457.1"/>
    <property type="molecule type" value="Genomic_DNA"/>
</dbReference>
<dbReference type="GO" id="GO:0005730">
    <property type="term" value="C:nucleolus"/>
    <property type="evidence" value="ECO:0007669"/>
    <property type="project" value="TreeGrafter"/>
</dbReference>
<feature type="compositionally biased region" description="Acidic residues" evidence="3">
    <location>
        <begin position="1"/>
        <end position="21"/>
    </location>
</feature>
<sequence>MEVDEGDEEEEEGEEKEDETAASENFQVYLPGQPLATDEVLEADQTAYEMLHSLNVQWPCLSFDVLWDQLGEERKT</sequence>
<accession>A0A433QCF5</accession>
<evidence type="ECO:0000256" key="2">
    <source>
        <dbReference type="ARBA" id="ARBA00022737"/>
    </source>
</evidence>
<dbReference type="Pfam" id="PF12265">
    <property type="entry name" value="CAF1C_H4-bd"/>
    <property type="match status" value="1"/>
</dbReference>
<dbReference type="GO" id="GO:0042254">
    <property type="term" value="P:ribosome biogenesis"/>
    <property type="evidence" value="ECO:0007669"/>
    <property type="project" value="TreeGrafter"/>
</dbReference>
<keyword evidence="2" id="KW-0677">Repeat</keyword>
<gene>
    <name evidence="5" type="ORF">BC938DRAFT_483226</name>
</gene>
<dbReference type="Gene3D" id="2.130.10.10">
    <property type="entry name" value="YVTN repeat-like/Quinoprotein amine dehydrogenase"/>
    <property type="match status" value="1"/>
</dbReference>
<dbReference type="PANTHER" id="PTHR45903">
    <property type="entry name" value="GLUTAMATE-RICH WD REPEAT-CONTAINING PROTEIN 1"/>
    <property type="match status" value="1"/>
</dbReference>
<dbReference type="AlphaFoldDB" id="A0A433QCF5"/>
<protein>
    <recommendedName>
        <fullName evidence="4">Histone-binding protein RBBP4-like N-terminal domain-containing protein</fullName>
    </recommendedName>
</protein>
<dbReference type="InterPro" id="IPR022052">
    <property type="entry name" value="Histone-bd_RBBP4-like_N"/>
</dbReference>
<evidence type="ECO:0000259" key="4">
    <source>
        <dbReference type="Pfam" id="PF12265"/>
    </source>
</evidence>
<evidence type="ECO:0000256" key="1">
    <source>
        <dbReference type="ARBA" id="ARBA00022574"/>
    </source>
</evidence>
<evidence type="ECO:0000313" key="5">
    <source>
        <dbReference type="EMBL" id="RUS27457.1"/>
    </source>
</evidence>
<feature type="domain" description="Histone-binding protein RBBP4-like N-terminal" evidence="4">
    <location>
        <begin position="38"/>
        <end position="69"/>
    </location>
</feature>
<name>A0A433QCF5_9FUNG</name>
<feature type="non-terminal residue" evidence="5">
    <location>
        <position position="76"/>
    </location>
</feature>